<dbReference type="Pfam" id="PF12900">
    <property type="entry name" value="Pyridox_ox_2"/>
    <property type="match status" value="1"/>
</dbReference>
<dbReference type="EMBL" id="JAGIOF010000001">
    <property type="protein sequence ID" value="MBP2385526.1"/>
    <property type="molecule type" value="Genomic_DNA"/>
</dbReference>
<dbReference type="SUPFAM" id="SSF50475">
    <property type="entry name" value="FMN-binding split barrel"/>
    <property type="match status" value="1"/>
</dbReference>
<dbReference type="Gene3D" id="2.30.110.10">
    <property type="entry name" value="Electron Transport, Fmn-binding Protein, Chain A"/>
    <property type="match status" value="1"/>
</dbReference>
<reference evidence="1 2" key="1">
    <citation type="submission" date="2021-03" db="EMBL/GenBank/DDBJ databases">
        <title>Sequencing the genomes of 1000 actinobacteria strains.</title>
        <authorList>
            <person name="Klenk H.-P."/>
        </authorList>
    </citation>
    <scope>NUCLEOTIDE SEQUENCE [LARGE SCALE GENOMIC DNA]</scope>
    <source>
        <strain evidence="1 2">DSM 15797</strain>
    </source>
</reference>
<organism evidence="1 2">
    <name type="scientific">Paeniglutamicibacter kerguelensis</name>
    <dbReference type="NCBI Taxonomy" id="254788"/>
    <lineage>
        <taxon>Bacteria</taxon>
        <taxon>Bacillati</taxon>
        <taxon>Actinomycetota</taxon>
        <taxon>Actinomycetes</taxon>
        <taxon>Micrococcales</taxon>
        <taxon>Micrococcaceae</taxon>
        <taxon>Paeniglutamicibacter</taxon>
    </lineage>
</organism>
<comment type="caution">
    <text evidence="1">The sequence shown here is derived from an EMBL/GenBank/DDBJ whole genome shotgun (WGS) entry which is preliminary data.</text>
</comment>
<evidence type="ECO:0000313" key="2">
    <source>
        <dbReference type="Proteomes" id="UP001296993"/>
    </source>
</evidence>
<protein>
    <submittedName>
        <fullName evidence="1">Nitroimidazol reductase NimA-like FMN-containing flavoprotein (Pyridoxamine 5'-phosphate oxidase superfamily)</fullName>
    </submittedName>
</protein>
<accession>A0ABS4XB48</accession>
<dbReference type="InterPro" id="IPR024747">
    <property type="entry name" value="Pyridox_Oxase-rel"/>
</dbReference>
<dbReference type="RefSeq" id="WP_209996372.1">
    <property type="nucleotide sequence ID" value="NZ_BAAAJY010000007.1"/>
</dbReference>
<evidence type="ECO:0000313" key="1">
    <source>
        <dbReference type="EMBL" id="MBP2385526.1"/>
    </source>
</evidence>
<name>A0ABS4XB48_9MICC</name>
<keyword evidence="2" id="KW-1185">Reference proteome</keyword>
<gene>
    <name evidence="1" type="ORF">JOF47_001037</name>
</gene>
<dbReference type="Proteomes" id="UP001296993">
    <property type="component" value="Unassembled WGS sequence"/>
</dbReference>
<sequence length="150" mass="17096">MEKQQRHPETEVLEAHQCWEQLRGVSLGHVAVSHGDQPRIFPINFTVDHGTVVFRTGPGNKLDILRRQPNVAFEADGVDQESGIAWSVMIEGTAELFQGIEELIDSFSLMLFPWEPGPKDQFVRIVPTSVTGRRFHVAEPMTWWKHMKHG</sequence>
<proteinExistence type="predicted"/>
<dbReference type="InterPro" id="IPR012349">
    <property type="entry name" value="Split_barrel_FMN-bd"/>
</dbReference>